<evidence type="ECO:0000313" key="2">
    <source>
        <dbReference type="Proteomes" id="UP000565441"/>
    </source>
</evidence>
<accession>A0A8H5LYF5</accession>
<protein>
    <submittedName>
        <fullName evidence="1">Uncharacterized protein</fullName>
    </submittedName>
</protein>
<comment type="caution">
    <text evidence="1">The sequence shown here is derived from an EMBL/GenBank/DDBJ whole genome shotgun (WGS) entry which is preliminary data.</text>
</comment>
<dbReference type="Proteomes" id="UP000565441">
    <property type="component" value="Unassembled WGS sequence"/>
</dbReference>
<keyword evidence="2" id="KW-1185">Reference proteome</keyword>
<reference evidence="1 2" key="1">
    <citation type="journal article" date="2020" name="ISME J.">
        <title>Uncovering the hidden diversity of litter-decomposition mechanisms in mushroom-forming fungi.</title>
        <authorList>
            <person name="Floudas D."/>
            <person name="Bentzer J."/>
            <person name="Ahren D."/>
            <person name="Johansson T."/>
            <person name="Persson P."/>
            <person name="Tunlid A."/>
        </authorList>
    </citation>
    <scope>NUCLEOTIDE SEQUENCE [LARGE SCALE GENOMIC DNA]</scope>
    <source>
        <strain evidence="1 2">CBS 661.87</strain>
    </source>
</reference>
<dbReference type="OrthoDB" id="3246510at2759"/>
<gene>
    <name evidence="1" type="ORF">D9615_009893</name>
</gene>
<dbReference type="AlphaFoldDB" id="A0A8H5LYF5"/>
<evidence type="ECO:0000313" key="1">
    <source>
        <dbReference type="EMBL" id="KAF5373989.1"/>
    </source>
</evidence>
<proteinExistence type="predicted"/>
<dbReference type="EMBL" id="JAACJP010000038">
    <property type="protein sequence ID" value="KAF5373989.1"/>
    <property type="molecule type" value="Genomic_DNA"/>
</dbReference>
<name>A0A8H5LYF5_9AGAR</name>
<sequence length="251" mass="27509">MDSRLVIREPETIAALAEAAMLESRLGVAHAQIQTMDTELKALRDCKDAKRSLEVRVEGLLGKATGLEESFSRTTADLRAAQTTLLQLETGCAVYGLILHRRAKSGLEHTSVHPTNEGDPDPPCLRAGGYSKKVVPISLINVWTTVADLHLVIFAVSMWADTLEILRSEASFRRTFPSSSITSPRLLWDHNDDTFDEETRREQVSEGADNFEFSGRVGGELRTGLAAVQQQVSEGAEYTSGLVTEPNSDPQ</sequence>
<organism evidence="1 2">
    <name type="scientific">Tricholomella constricta</name>
    <dbReference type="NCBI Taxonomy" id="117010"/>
    <lineage>
        <taxon>Eukaryota</taxon>
        <taxon>Fungi</taxon>
        <taxon>Dikarya</taxon>
        <taxon>Basidiomycota</taxon>
        <taxon>Agaricomycotina</taxon>
        <taxon>Agaricomycetes</taxon>
        <taxon>Agaricomycetidae</taxon>
        <taxon>Agaricales</taxon>
        <taxon>Tricholomatineae</taxon>
        <taxon>Lyophyllaceae</taxon>
        <taxon>Tricholomella</taxon>
    </lineage>
</organism>